<sequence>MVVFMHTLICAHNTHLFMYIFSLLCLYIHQIGYNELKHILCLCRLSINKNIWVCV</sequence>
<feature type="transmembrane region" description="Helical" evidence="1">
    <location>
        <begin position="6"/>
        <end position="28"/>
    </location>
</feature>
<gene>
    <name evidence="2" type="ORF">M6B38_197120</name>
</gene>
<keyword evidence="1" id="KW-0472">Membrane</keyword>
<name>A0AAX6EC35_IRIPA</name>
<dbReference type="Proteomes" id="UP001140949">
    <property type="component" value="Unassembled WGS sequence"/>
</dbReference>
<evidence type="ECO:0000313" key="3">
    <source>
        <dbReference type="Proteomes" id="UP001140949"/>
    </source>
</evidence>
<proteinExistence type="predicted"/>
<protein>
    <submittedName>
        <fullName evidence="2">Phosphatidylinositol 4-phosphate 5-kinase 1-like</fullName>
    </submittedName>
</protein>
<reference evidence="2" key="1">
    <citation type="journal article" date="2023" name="GigaByte">
        <title>Genome assembly of the bearded iris, Iris pallida Lam.</title>
        <authorList>
            <person name="Bruccoleri R.E."/>
            <person name="Oakeley E.J."/>
            <person name="Faust A.M.E."/>
            <person name="Altorfer M."/>
            <person name="Dessus-Babus S."/>
            <person name="Burckhardt D."/>
            <person name="Oertli M."/>
            <person name="Naumann U."/>
            <person name="Petersen F."/>
            <person name="Wong J."/>
        </authorList>
    </citation>
    <scope>NUCLEOTIDE SEQUENCE</scope>
    <source>
        <strain evidence="2">GSM-AAB239-AS_SAM_17_03QT</strain>
    </source>
</reference>
<evidence type="ECO:0000256" key="1">
    <source>
        <dbReference type="SAM" id="Phobius"/>
    </source>
</evidence>
<dbReference type="EMBL" id="JANAVB010037818">
    <property type="protein sequence ID" value="KAJ6801636.1"/>
    <property type="molecule type" value="Genomic_DNA"/>
</dbReference>
<keyword evidence="1" id="KW-0812">Transmembrane</keyword>
<keyword evidence="1" id="KW-1133">Transmembrane helix</keyword>
<comment type="caution">
    <text evidence="2">The sequence shown here is derived from an EMBL/GenBank/DDBJ whole genome shotgun (WGS) entry which is preliminary data.</text>
</comment>
<reference evidence="2" key="2">
    <citation type="submission" date="2023-04" db="EMBL/GenBank/DDBJ databases">
        <authorList>
            <person name="Bruccoleri R.E."/>
            <person name="Oakeley E.J."/>
            <person name="Faust A.-M."/>
            <person name="Dessus-Babus S."/>
            <person name="Altorfer M."/>
            <person name="Burckhardt D."/>
            <person name="Oertli M."/>
            <person name="Naumann U."/>
            <person name="Petersen F."/>
            <person name="Wong J."/>
        </authorList>
    </citation>
    <scope>NUCLEOTIDE SEQUENCE</scope>
    <source>
        <strain evidence="2">GSM-AAB239-AS_SAM_17_03QT</strain>
        <tissue evidence="2">Leaf</tissue>
    </source>
</reference>
<evidence type="ECO:0000313" key="2">
    <source>
        <dbReference type="EMBL" id="KAJ6801636.1"/>
    </source>
</evidence>
<organism evidence="2 3">
    <name type="scientific">Iris pallida</name>
    <name type="common">Sweet iris</name>
    <dbReference type="NCBI Taxonomy" id="29817"/>
    <lineage>
        <taxon>Eukaryota</taxon>
        <taxon>Viridiplantae</taxon>
        <taxon>Streptophyta</taxon>
        <taxon>Embryophyta</taxon>
        <taxon>Tracheophyta</taxon>
        <taxon>Spermatophyta</taxon>
        <taxon>Magnoliopsida</taxon>
        <taxon>Liliopsida</taxon>
        <taxon>Asparagales</taxon>
        <taxon>Iridaceae</taxon>
        <taxon>Iridoideae</taxon>
        <taxon>Irideae</taxon>
        <taxon>Iris</taxon>
    </lineage>
</organism>
<accession>A0AAX6EC35</accession>
<dbReference type="AlphaFoldDB" id="A0AAX6EC35"/>
<keyword evidence="3" id="KW-1185">Reference proteome</keyword>